<reference evidence="1 2" key="1">
    <citation type="journal article" date="2009" name="Nature">
        <title>The Sorghum bicolor genome and the diversification of grasses.</title>
        <authorList>
            <person name="Paterson A.H."/>
            <person name="Bowers J.E."/>
            <person name="Bruggmann R."/>
            <person name="Dubchak I."/>
            <person name="Grimwood J."/>
            <person name="Gundlach H."/>
            <person name="Haberer G."/>
            <person name="Hellsten U."/>
            <person name="Mitros T."/>
            <person name="Poliakov A."/>
            <person name="Schmutz J."/>
            <person name="Spannagl M."/>
            <person name="Tang H."/>
            <person name="Wang X."/>
            <person name="Wicker T."/>
            <person name="Bharti A.K."/>
            <person name="Chapman J."/>
            <person name="Feltus F.A."/>
            <person name="Gowik U."/>
            <person name="Grigoriev I.V."/>
            <person name="Lyons E."/>
            <person name="Maher C.A."/>
            <person name="Martis M."/>
            <person name="Narechania A."/>
            <person name="Otillar R.P."/>
            <person name="Penning B.W."/>
            <person name="Salamov A.A."/>
            <person name="Wang Y."/>
            <person name="Zhang L."/>
            <person name="Carpita N.C."/>
            <person name="Freeling M."/>
            <person name="Gingle A.R."/>
            <person name="Hash C.T."/>
            <person name="Keller B."/>
            <person name="Klein P."/>
            <person name="Kresovich S."/>
            <person name="McCann M.C."/>
            <person name="Ming R."/>
            <person name="Peterson D.G."/>
            <person name="Mehboob-ur-Rahman"/>
            <person name="Ware D."/>
            <person name="Westhoff P."/>
            <person name="Mayer K.F."/>
            <person name="Messing J."/>
            <person name="Rokhsar D.S."/>
        </authorList>
    </citation>
    <scope>NUCLEOTIDE SEQUENCE [LARGE SCALE GENOMIC DNA]</scope>
    <source>
        <strain evidence="2">cv. BTx623</strain>
    </source>
</reference>
<name>A0A1Z5RE89_SORBI</name>
<proteinExistence type="predicted"/>
<sequence length="45" mass="5170">MRRWILRLFINGDEICTRIWSCRAQILVPLILTPGLEGSSGARAW</sequence>
<reference evidence="2" key="2">
    <citation type="journal article" date="2018" name="Plant J.">
        <title>The Sorghum bicolor reference genome: improved assembly, gene annotations, a transcriptome atlas, and signatures of genome organization.</title>
        <authorList>
            <person name="McCormick R.F."/>
            <person name="Truong S.K."/>
            <person name="Sreedasyam A."/>
            <person name="Jenkins J."/>
            <person name="Shu S."/>
            <person name="Sims D."/>
            <person name="Kennedy M."/>
            <person name="Amirebrahimi M."/>
            <person name="Weers B.D."/>
            <person name="McKinley B."/>
            <person name="Mattison A."/>
            <person name="Morishige D.T."/>
            <person name="Grimwood J."/>
            <person name="Schmutz J."/>
            <person name="Mullet J.E."/>
        </authorList>
    </citation>
    <scope>NUCLEOTIDE SEQUENCE [LARGE SCALE GENOMIC DNA]</scope>
    <source>
        <strain evidence="2">cv. BTx623</strain>
    </source>
</reference>
<dbReference type="EMBL" id="CM000765">
    <property type="protein sequence ID" value="OQU82064.1"/>
    <property type="molecule type" value="Genomic_DNA"/>
</dbReference>
<protein>
    <submittedName>
        <fullName evidence="1">Uncharacterized protein</fullName>
    </submittedName>
</protein>
<dbReference type="Proteomes" id="UP000000768">
    <property type="component" value="Chromosome 6"/>
</dbReference>
<gene>
    <name evidence="1" type="ORF">SORBI_3006G165250</name>
</gene>
<dbReference type="Gramene" id="OQU82064">
    <property type="protein sequence ID" value="OQU82064"/>
    <property type="gene ID" value="SORBI_3006G165250"/>
</dbReference>
<dbReference type="InParanoid" id="A0A1Z5RE89"/>
<evidence type="ECO:0000313" key="2">
    <source>
        <dbReference type="Proteomes" id="UP000000768"/>
    </source>
</evidence>
<keyword evidence="2" id="KW-1185">Reference proteome</keyword>
<dbReference type="AlphaFoldDB" id="A0A1Z5RE89"/>
<accession>A0A1Z5RE89</accession>
<organism evidence="1 2">
    <name type="scientific">Sorghum bicolor</name>
    <name type="common">Sorghum</name>
    <name type="synonym">Sorghum vulgare</name>
    <dbReference type="NCBI Taxonomy" id="4558"/>
    <lineage>
        <taxon>Eukaryota</taxon>
        <taxon>Viridiplantae</taxon>
        <taxon>Streptophyta</taxon>
        <taxon>Embryophyta</taxon>
        <taxon>Tracheophyta</taxon>
        <taxon>Spermatophyta</taxon>
        <taxon>Magnoliopsida</taxon>
        <taxon>Liliopsida</taxon>
        <taxon>Poales</taxon>
        <taxon>Poaceae</taxon>
        <taxon>PACMAD clade</taxon>
        <taxon>Panicoideae</taxon>
        <taxon>Andropogonodae</taxon>
        <taxon>Andropogoneae</taxon>
        <taxon>Sorghinae</taxon>
        <taxon>Sorghum</taxon>
    </lineage>
</organism>
<evidence type="ECO:0000313" key="1">
    <source>
        <dbReference type="EMBL" id="OQU82064.1"/>
    </source>
</evidence>